<organism evidence="2 3">
    <name type="scientific">Vagococcus silagei</name>
    <dbReference type="NCBI Taxonomy" id="2508885"/>
    <lineage>
        <taxon>Bacteria</taxon>
        <taxon>Bacillati</taxon>
        <taxon>Bacillota</taxon>
        <taxon>Bacilli</taxon>
        <taxon>Lactobacillales</taxon>
        <taxon>Enterococcaceae</taxon>
        <taxon>Vagococcus</taxon>
    </lineage>
</organism>
<accession>A0A4S3B0W3</accession>
<dbReference type="InterPro" id="IPR000835">
    <property type="entry name" value="HTH_MarR-typ"/>
</dbReference>
<evidence type="ECO:0000259" key="1">
    <source>
        <dbReference type="PROSITE" id="PS50995"/>
    </source>
</evidence>
<dbReference type="InterPro" id="IPR036388">
    <property type="entry name" value="WH-like_DNA-bd_sf"/>
</dbReference>
<dbReference type="InterPro" id="IPR039422">
    <property type="entry name" value="MarR/SlyA-like"/>
</dbReference>
<dbReference type="PANTHER" id="PTHR33164:SF43">
    <property type="entry name" value="HTH-TYPE TRANSCRIPTIONAL REPRESSOR YETL"/>
    <property type="match status" value="1"/>
</dbReference>
<dbReference type="Proteomes" id="UP000310506">
    <property type="component" value="Unassembled WGS sequence"/>
</dbReference>
<dbReference type="GO" id="GO:0003700">
    <property type="term" value="F:DNA-binding transcription factor activity"/>
    <property type="evidence" value="ECO:0007669"/>
    <property type="project" value="InterPro"/>
</dbReference>
<dbReference type="OrthoDB" id="1904211at2"/>
<evidence type="ECO:0000313" key="2">
    <source>
        <dbReference type="EMBL" id="THB60412.1"/>
    </source>
</evidence>
<evidence type="ECO:0000313" key="3">
    <source>
        <dbReference type="Proteomes" id="UP000310506"/>
    </source>
</evidence>
<dbReference type="EMBL" id="SDGV01000024">
    <property type="protein sequence ID" value="THB60412.1"/>
    <property type="molecule type" value="Genomic_DNA"/>
</dbReference>
<dbReference type="GO" id="GO:0006950">
    <property type="term" value="P:response to stress"/>
    <property type="evidence" value="ECO:0007669"/>
    <property type="project" value="TreeGrafter"/>
</dbReference>
<dbReference type="PROSITE" id="PS50995">
    <property type="entry name" value="HTH_MARR_2"/>
    <property type="match status" value="1"/>
</dbReference>
<comment type="caution">
    <text evidence="2">The sequence shown here is derived from an EMBL/GenBank/DDBJ whole genome shotgun (WGS) entry which is preliminary data.</text>
</comment>
<dbReference type="PANTHER" id="PTHR33164">
    <property type="entry name" value="TRANSCRIPTIONAL REGULATOR, MARR FAMILY"/>
    <property type="match status" value="1"/>
</dbReference>
<dbReference type="Gene3D" id="1.10.10.10">
    <property type="entry name" value="Winged helix-like DNA-binding domain superfamily/Winged helix DNA-binding domain"/>
    <property type="match status" value="1"/>
</dbReference>
<dbReference type="AlphaFoldDB" id="A0A4S3B0W3"/>
<protein>
    <submittedName>
        <fullName evidence="2">MarR family transcriptional regulator</fullName>
    </submittedName>
</protein>
<feature type="domain" description="HTH marR-type" evidence="1">
    <location>
        <begin position="1"/>
        <end position="137"/>
    </location>
</feature>
<dbReference type="Pfam" id="PF12802">
    <property type="entry name" value="MarR_2"/>
    <property type="match status" value="1"/>
</dbReference>
<dbReference type="SUPFAM" id="SSF46785">
    <property type="entry name" value="Winged helix' DNA-binding domain"/>
    <property type="match status" value="1"/>
</dbReference>
<proteinExistence type="predicted"/>
<sequence>MNQQIIQAIREFNRQYVLILGLLNTSLKNSSYSLLEARILFEIDAKENCVASEIATRLRIDRGYLSRIIKKLIELELVVRKNDPQDQRRGLLALTKKGAEELAKINKESDKNIYEMFCDFSIDELEMITETMSLIQKKTGSK</sequence>
<dbReference type="InterPro" id="IPR036390">
    <property type="entry name" value="WH_DNA-bd_sf"/>
</dbReference>
<gene>
    <name evidence="2" type="ORF">ESZ54_10610</name>
</gene>
<name>A0A4S3B0W3_9ENTE</name>
<reference evidence="2 3" key="1">
    <citation type="submission" date="2019-01" db="EMBL/GenBank/DDBJ databases">
        <title>Vagococcus silagei sp. nov. isolated from brewer's grain.</title>
        <authorList>
            <person name="Guu J.-R."/>
        </authorList>
    </citation>
    <scope>NUCLEOTIDE SEQUENCE [LARGE SCALE GENOMIC DNA]</scope>
    <source>
        <strain evidence="2 3">2B-2</strain>
    </source>
</reference>
<dbReference type="RefSeq" id="WP_136137634.1">
    <property type="nucleotide sequence ID" value="NZ_SDGV01000024.1"/>
</dbReference>
<dbReference type="SMART" id="SM00347">
    <property type="entry name" value="HTH_MARR"/>
    <property type="match status" value="1"/>
</dbReference>
<dbReference type="PRINTS" id="PR00598">
    <property type="entry name" value="HTHMARR"/>
</dbReference>
<keyword evidence="3" id="KW-1185">Reference proteome</keyword>